<dbReference type="InterPro" id="IPR021224">
    <property type="entry name" value="DUF2690"/>
</dbReference>
<gene>
    <name evidence="2" type="ORF">DMA12_24615</name>
</gene>
<evidence type="ECO:0000313" key="3">
    <source>
        <dbReference type="Proteomes" id="UP000286716"/>
    </source>
</evidence>
<dbReference type="EMBL" id="QHHU01000035">
    <property type="protein sequence ID" value="RSM41193.1"/>
    <property type="molecule type" value="Genomic_DNA"/>
</dbReference>
<dbReference type="Proteomes" id="UP000286716">
    <property type="component" value="Unassembled WGS sequence"/>
</dbReference>
<name>A0A428WDS1_AMYBA</name>
<dbReference type="OrthoDB" id="2863790at2"/>
<protein>
    <recommendedName>
        <fullName evidence="4">DUF2690 domain-containing protein</fullName>
    </recommendedName>
</protein>
<keyword evidence="3" id="KW-1185">Reference proteome</keyword>
<accession>A0A428WDS1</accession>
<organism evidence="2 3">
    <name type="scientific">Amycolatopsis balhimycina DSM 5908</name>
    <dbReference type="NCBI Taxonomy" id="1081091"/>
    <lineage>
        <taxon>Bacteria</taxon>
        <taxon>Bacillati</taxon>
        <taxon>Actinomycetota</taxon>
        <taxon>Actinomycetes</taxon>
        <taxon>Pseudonocardiales</taxon>
        <taxon>Pseudonocardiaceae</taxon>
        <taxon>Amycolatopsis</taxon>
    </lineage>
</organism>
<dbReference type="Pfam" id="PF10901">
    <property type="entry name" value="DUF2690"/>
    <property type="match status" value="1"/>
</dbReference>
<evidence type="ECO:0000256" key="1">
    <source>
        <dbReference type="SAM" id="MobiDB-lite"/>
    </source>
</evidence>
<dbReference type="AlphaFoldDB" id="A0A428WDS1"/>
<evidence type="ECO:0000313" key="2">
    <source>
        <dbReference type="EMBL" id="RSM41193.1"/>
    </source>
</evidence>
<sequence>METIIQADVAEDHVASAVELMAQIQRESPTAGPSHHEPQHPTAPVVRRTGRTSSSVVSARIPGTSAYVDLRWSPTCKTNWARTNWNGESPSTQLRAVQCPTGYTQGYSRNNGSYWWSRMIYSPSMGVSAQWVGAPGSIGTSCA</sequence>
<feature type="compositionally biased region" description="Low complexity" evidence="1">
    <location>
        <begin position="45"/>
        <end position="55"/>
    </location>
</feature>
<comment type="caution">
    <text evidence="2">The sequence shown here is derived from an EMBL/GenBank/DDBJ whole genome shotgun (WGS) entry which is preliminary data.</text>
</comment>
<reference evidence="2 3" key="1">
    <citation type="submission" date="2018-05" db="EMBL/GenBank/DDBJ databases">
        <title>Evolution of GPA BGCs.</title>
        <authorList>
            <person name="Waglechner N."/>
            <person name="Wright G.D."/>
        </authorList>
    </citation>
    <scope>NUCLEOTIDE SEQUENCE [LARGE SCALE GENOMIC DNA]</scope>
    <source>
        <strain evidence="2 3">DSM 5908</strain>
    </source>
</reference>
<feature type="region of interest" description="Disordered" evidence="1">
    <location>
        <begin position="26"/>
        <end position="55"/>
    </location>
</feature>
<evidence type="ECO:0008006" key="4">
    <source>
        <dbReference type="Google" id="ProtNLM"/>
    </source>
</evidence>
<proteinExistence type="predicted"/>